<dbReference type="Proteomes" id="UP001219518">
    <property type="component" value="Unassembled WGS sequence"/>
</dbReference>
<protein>
    <submittedName>
        <fullName evidence="2">Fatty acid synthase subunit beta</fullName>
    </submittedName>
</protein>
<feature type="transmembrane region" description="Helical" evidence="1">
    <location>
        <begin position="186"/>
        <end position="206"/>
    </location>
</feature>
<keyword evidence="1" id="KW-0812">Transmembrane</keyword>
<keyword evidence="3" id="KW-1185">Reference proteome</keyword>
<evidence type="ECO:0000313" key="3">
    <source>
        <dbReference type="Proteomes" id="UP001219518"/>
    </source>
</evidence>
<dbReference type="AlphaFoldDB" id="A0AAE1HSV3"/>
<proteinExistence type="predicted"/>
<sequence length="388" mass="43164">MPFPLFHQRVASGCPLTHNLEWWSHHVTQEGEHTNVLRWLLFKLRGSKFSVIVASAAVTMSLVNAVTAESLNRADVSIRYFVGVNACICLQLIFIHREDKLRRWLRLVIAQAHQEEADPSAAEESLTLLSRRARRGRLMRRFFVLHAITTEVTFVYTLGIWAPGWLKRSGGEELWKEWARWTVLSLQGYGLMAGLASVYTFLPLVLQVNMACADLFCTLGRKLEVAPCTRTIAASEATLLSACVLADECISDAIAPVVFASLIMPLISLVQALSGAVDSLDALGTAPLFLTVTAPLYLAGDMVASARHQLVRRAGAGPWLNEPVGQRRLRLHVMLAASGRGALLRQQFYFFLRCKGVGGLDRRGLALVLRSWFSFLQAILNLRRRQDG</sequence>
<accession>A0AAE1HSV3</accession>
<reference evidence="2" key="2">
    <citation type="journal article" date="2023" name="BMC Genomics">
        <title>Pest status, molecular evolution, and epigenetic factors derived from the genome assembly of Frankliniella fusca, a thysanopteran phytovirus vector.</title>
        <authorList>
            <person name="Catto M.A."/>
            <person name="Labadie P.E."/>
            <person name="Jacobson A.L."/>
            <person name="Kennedy G.G."/>
            <person name="Srinivasan R."/>
            <person name="Hunt B.G."/>
        </authorList>
    </citation>
    <scope>NUCLEOTIDE SEQUENCE</scope>
    <source>
        <strain evidence="2">PL_HMW_Pooled</strain>
    </source>
</reference>
<dbReference type="EMBL" id="JAHWGI010001270">
    <property type="protein sequence ID" value="KAK3926807.1"/>
    <property type="molecule type" value="Genomic_DNA"/>
</dbReference>
<comment type="caution">
    <text evidence="2">The sequence shown here is derived from an EMBL/GenBank/DDBJ whole genome shotgun (WGS) entry which is preliminary data.</text>
</comment>
<feature type="transmembrane region" description="Helical" evidence="1">
    <location>
        <begin position="286"/>
        <end position="304"/>
    </location>
</feature>
<evidence type="ECO:0000313" key="2">
    <source>
        <dbReference type="EMBL" id="KAK3926807.1"/>
    </source>
</evidence>
<name>A0AAE1HSV3_9NEOP</name>
<feature type="transmembrane region" description="Helical" evidence="1">
    <location>
        <begin position="49"/>
        <end position="66"/>
    </location>
</feature>
<feature type="transmembrane region" description="Helical" evidence="1">
    <location>
        <begin position="253"/>
        <end position="274"/>
    </location>
</feature>
<keyword evidence="1" id="KW-1133">Transmembrane helix</keyword>
<reference evidence="2" key="1">
    <citation type="submission" date="2021-07" db="EMBL/GenBank/DDBJ databases">
        <authorList>
            <person name="Catto M.A."/>
            <person name="Jacobson A."/>
            <person name="Kennedy G."/>
            <person name="Labadie P."/>
            <person name="Hunt B.G."/>
            <person name="Srinivasan R."/>
        </authorList>
    </citation>
    <scope>NUCLEOTIDE SEQUENCE</scope>
    <source>
        <strain evidence="2">PL_HMW_Pooled</strain>
        <tissue evidence="2">Head</tissue>
    </source>
</reference>
<gene>
    <name evidence="2" type="ORF">KUF71_015143</name>
</gene>
<organism evidence="2 3">
    <name type="scientific">Frankliniella fusca</name>
    <dbReference type="NCBI Taxonomy" id="407009"/>
    <lineage>
        <taxon>Eukaryota</taxon>
        <taxon>Metazoa</taxon>
        <taxon>Ecdysozoa</taxon>
        <taxon>Arthropoda</taxon>
        <taxon>Hexapoda</taxon>
        <taxon>Insecta</taxon>
        <taxon>Pterygota</taxon>
        <taxon>Neoptera</taxon>
        <taxon>Paraneoptera</taxon>
        <taxon>Thysanoptera</taxon>
        <taxon>Terebrantia</taxon>
        <taxon>Thripoidea</taxon>
        <taxon>Thripidae</taxon>
        <taxon>Frankliniella</taxon>
    </lineage>
</organism>
<feature type="transmembrane region" description="Helical" evidence="1">
    <location>
        <begin position="78"/>
        <end position="96"/>
    </location>
</feature>
<keyword evidence="1" id="KW-0472">Membrane</keyword>
<evidence type="ECO:0000256" key="1">
    <source>
        <dbReference type="SAM" id="Phobius"/>
    </source>
</evidence>
<feature type="transmembrane region" description="Helical" evidence="1">
    <location>
        <begin position="142"/>
        <end position="166"/>
    </location>
</feature>